<dbReference type="InterPro" id="IPR043128">
    <property type="entry name" value="Rev_trsase/Diguanyl_cyclase"/>
</dbReference>
<dbReference type="Gene3D" id="3.30.70.270">
    <property type="match status" value="2"/>
</dbReference>
<feature type="domain" description="Reverse transcriptase/retrotransposon-derived protein RNase H-like" evidence="2">
    <location>
        <begin position="318"/>
        <end position="380"/>
    </location>
</feature>
<dbReference type="FunFam" id="3.30.70.270:FF:000026">
    <property type="entry name" value="Transposon Ty3-G Gag-Pol polyprotein"/>
    <property type="match status" value="1"/>
</dbReference>
<proteinExistence type="predicted"/>
<protein>
    <submittedName>
        <fullName evidence="3">Retrovirus-related Pol polyprotein from transposon 412</fullName>
    </submittedName>
</protein>
<comment type="caution">
    <text evidence="3">The sequence shown here is derived from an EMBL/GenBank/DDBJ whole genome shotgun (WGS) entry which is preliminary data.</text>
</comment>
<dbReference type="SUPFAM" id="SSF56672">
    <property type="entry name" value="DNA/RNA polymerases"/>
    <property type="match status" value="1"/>
</dbReference>
<evidence type="ECO:0000313" key="3">
    <source>
        <dbReference type="EMBL" id="KAK2550087.1"/>
    </source>
</evidence>
<gene>
    <name evidence="3" type="ORF">P5673_029274</name>
</gene>
<sequence>MQQTNRVLEIESKVDVIVDMNQSKVNTRKKLQSNASSVAPATLTIELNVQLPVRLVFKCDKKGHFAAKCHEKNRVSSGLANKVHHTSATPGYAEGGESVLPLKTQLKEKIDEMEKEGIIIQETKPTDWISSVVAMPKPGKLRVCIDPRDLNRAIKRPKYQMPTVDEVLPKLAKAKVFTVLDAKDGFYQVKLGKESSLLTTFWTPFGSGETMEDALKDHDSNLLNLLDRARSMNLKLNKKKLRLRLEQVIYMGHSVTSEGLRPDSMKVEAIARMPRPDDKRAVQRLRGCVNYLSRFMPTISEVSEPPRKLTEKNALFLWESQQEEAFQSIKHMIRSTPVLKYYDVASETTSQCDASESGLGAMLLQNRQPVVFASSTYMEANHLHVKYLPGSQMYIADMLSRAYLKADNSQHESIPGYQIFQLSQEQLLFQQIADINQLDHMRSSEGTHQQIKQFTTADATLQSLKNMIMTGWPLAKEEVPVFTREYRNYKEELTVQDGLLYKGMKVIVPASMRHQMIARAHSSHLGTNACVRRARDMADKIKDQVQNCEVCNDFLARQLKEPLMTHKIPETTWSKVCQDHFTFGDENYLVTVDYYSDYFEPGLPSDTTAESVSPNAESPTKSLSDAKADSPLKQAPTMTQTHESRQPKSTAVEEIVTLQPQQTVVTRSGRTSVRLPDLMNLSPRDNEL</sequence>
<feature type="compositionally biased region" description="Polar residues" evidence="1">
    <location>
        <begin position="658"/>
        <end position="671"/>
    </location>
</feature>
<dbReference type="AlphaFoldDB" id="A0AAD9PVT9"/>
<evidence type="ECO:0000313" key="4">
    <source>
        <dbReference type="Proteomes" id="UP001249851"/>
    </source>
</evidence>
<dbReference type="CDD" id="cd01647">
    <property type="entry name" value="RT_LTR"/>
    <property type="match status" value="1"/>
</dbReference>
<keyword evidence="4" id="KW-1185">Reference proteome</keyword>
<dbReference type="InterPro" id="IPR050951">
    <property type="entry name" value="Retrovirus_Pol_polyprotein"/>
</dbReference>
<dbReference type="PANTHER" id="PTHR37984">
    <property type="entry name" value="PROTEIN CBG26694"/>
    <property type="match status" value="1"/>
</dbReference>
<dbReference type="Pfam" id="PF17919">
    <property type="entry name" value="RT_RNaseH_2"/>
    <property type="match status" value="1"/>
</dbReference>
<feature type="region of interest" description="Disordered" evidence="1">
    <location>
        <begin position="606"/>
        <end position="688"/>
    </location>
</feature>
<dbReference type="Gene3D" id="1.10.340.70">
    <property type="match status" value="1"/>
</dbReference>
<evidence type="ECO:0000259" key="2">
    <source>
        <dbReference type="Pfam" id="PF17919"/>
    </source>
</evidence>
<dbReference type="Proteomes" id="UP001249851">
    <property type="component" value="Unassembled WGS sequence"/>
</dbReference>
<accession>A0AAD9PVT9</accession>
<dbReference type="InterPro" id="IPR043502">
    <property type="entry name" value="DNA/RNA_pol_sf"/>
</dbReference>
<name>A0AAD9PVT9_ACRCE</name>
<feature type="compositionally biased region" description="Polar residues" evidence="1">
    <location>
        <begin position="606"/>
        <end position="623"/>
    </location>
</feature>
<dbReference type="PANTHER" id="PTHR37984:SF8">
    <property type="entry name" value="CCHC-TYPE DOMAIN-CONTAINING PROTEIN"/>
    <property type="match status" value="1"/>
</dbReference>
<organism evidence="3 4">
    <name type="scientific">Acropora cervicornis</name>
    <name type="common">Staghorn coral</name>
    <dbReference type="NCBI Taxonomy" id="6130"/>
    <lineage>
        <taxon>Eukaryota</taxon>
        <taxon>Metazoa</taxon>
        <taxon>Cnidaria</taxon>
        <taxon>Anthozoa</taxon>
        <taxon>Hexacorallia</taxon>
        <taxon>Scleractinia</taxon>
        <taxon>Astrocoeniina</taxon>
        <taxon>Acroporidae</taxon>
        <taxon>Acropora</taxon>
    </lineage>
</organism>
<evidence type="ECO:0000256" key="1">
    <source>
        <dbReference type="SAM" id="MobiDB-lite"/>
    </source>
</evidence>
<reference evidence="3" key="2">
    <citation type="journal article" date="2023" name="Science">
        <title>Genomic signatures of disease resistance in endangered staghorn corals.</title>
        <authorList>
            <person name="Vollmer S.V."/>
            <person name="Selwyn J.D."/>
            <person name="Despard B.A."/>
            <person name="Roesel C.L."/>
        </authorList>
    </citation>
    <scope>NUCLEOTIDE SEQUENCE</scope>
    <source>
        <strain evidence="3">K2</strain>
    </source>
</reference>
<dbReference type="EMBL" id="JARQWQ010000115">
    <property type="protein sequence ID" value="KAK2550087.1"/>
    <property type="molecule type" value="Genomic_DNA"/>
</dbReference>
<dbReference type="InterPro" id="IPR041577">
    <property type="entry name" value="RT_RNaseH_2"/>
</dbReference>
<reference evidence="3" key="1">
    <citation type="journal article" date="2023" name="G3 (Bethesda)">
        <title>Whole genome assembly and annotation of the endangered Caribbean coral Acropora cervicornis.</title>
        <authorList>
            <person name="Selwyn J.D."/>
            <person name="Vollmer S.V."/>
        </authorList>
    </citation>
    <scope>NUCLEOTIDE SEQUENCE</scope>
    <source>
        <strain evidence="3">K2</strain>
    </source>
</reference>
<dbReference type="Gene3D" id="3.10.10.10">
    <property type="entry name" value="HIV Type 1 Reverse Transcriptase, subunit A, domain 1"/>
    <property type="match status" value="1"/>
</dbReference>